<reference evidence="4 5" key="1">
    <citation type="submission" date="2014-04" db="EMBL/GenBank/DDBJ databases">
        <authorList>
            <consortium name="DOE Joint Genome Institute"/>
            <person name="Kuo A."/>
            <person name="Gay G."/>
            <person name="Dore J."/>
            <person name="Kohler A."/>
            <person name="Nagy L.G."/>
            <person name="Floudas D."/>
            <person name="Copeland A."/>
            <person name="Barry K.W."/>
            <person name="Cichocki N."/>
            <person name="Veneault-Fourrey C."/>
            <person name="LaButti K."/>
            <person name="Lindquist E.A."/>
            <person name="Lipzen A."/>
            <person name="Lundell T."/>
            <person name="Morin E."/>
            <person name="Murat C."/>
            <person name="Sun H."/>
            <person name="Tunlid A."/>
            <person name="Henrissat B."/>
            <person name="Grigoriev I.V."/>
            <person name="Hibbett D.S."/>
            <person name="Martin F."/>
            <person name="Nordberg H.P."/>
            <person name="Cantor M.N."/>
            <person name="Hua S.X."/>
        </authorList>
    </citation>
    <scope>NUCLEOTIDE SEQUENCE [LARGE SCALE GENOMIC DNA]</scope>
    <source>
        <strain evidence="5">h7</strain>
    </source>
</reference>
<evidence type="ECO:0000256" key="2">
    <source>
        <dbReference type="SAM" id="MobiDB-lite"/>
    </source>
</evidence>
<feature type="domain" description="Nudix hydrolase" evidence="3">
    <location>
        <begin position="44"/>
        <end position="215"/>
    </location>
</feature>
<organism evidence="4 5">
    <name type="scientific">Hebeloma cylindrosporum</name>
    <dbReference type="NCBI Taxonomy" id="76867"/>
    <lineage>
        <taxon>Eukaryota</taxon>
        <taxon>Fungi</taxon>
        <taxon>Dikarya</taxon>
        <taxon>Basidiomycota</taxon>
        <taxon>Agaricomycotina</taxon>
        <taxon>Agaricomycetes</taxon>
        <taxon>Agaricomycetidae</taxon>
        <taxon>Agaricales</taxon>
        <taxon>Agaricineae</taxon>
        <taxon>Hymenogastraceae</taxon>
        <taxon>Hebeloma</taxon>
    </lineage>
</organism>
<dbReference type="InterPro" id="IPR051325">
    <property type="entry name" value="Nudix_hydrolase_domain"/>
</dbReference>
<dbReference type="HOGENOM" id="CLU_037162_2_0_1"/>
<dbReference type="EMBL" id="KN831779">
    <property type="protein sequence ID" value="KIM41860.1"/>
    <property type="molecule type" value="Genomic_DNA"/>
</dbReference>
<dbReference type="InterPro" id="IPR000086">
    <property type="entry name" value="NUDIX_hydrolase_dom"/>
</dbReference>
<accession>A0A0C3BZ42</accession>
<feature type="compositionally biased region" description="Pro residues" evidence="2">
    <location>
        <begin position="17"/>
        <end position="27"/>
    </location>
</feature>
<evidence type="ECO:0000313" key="4">
    <source>
        <dbReference type="EMBL" id="KIM41860.1"/>
    </source>
</evidence>
<evidence type="ECO:0000259" key="3">
    <source>
        <dbReference type="PROSITE" id="PS51462"/>
    </source>
</evidence>
<dbReference type="PANTHER" id="PTHR21340">
    <property type="entry name" value="DIADENOSINE 5,5-P1,P4-TETRAPHOSPHATE PYROPHOSPHOHYDROLASE MUTT"/>
    <property type="match status" value="1"/>
</dbReference>
<evidence type="ECO:0000313" key="5">
    <source>
        <dbReference type="Proteomes" id="UP000053424"/>
    </source>
</evidence>
<keyword evidence="1" id="KW-0378">Hydrolase</keyword>
<feature type="region of interest" description="Disordered" evidence="2">
    <location>
        <begin position="1"/>
        <end position="30"/>
    </location>
</feature>
<dbReference type="CDD" id="cd02883">
    <property type="entry name" value="NUDIX_Hydrolase"/>
    <property type="match status" value="1"/>
</dbReference>
<dbReference type="InterPro" id="IPR020084">
    <property type="entry name" value="NUDIX_hydrolase_CS"/>
</dbReference>
<dbReference type="Pfam" id="PF00293">
    <property type="entry name" value="NUDIX"/>
    <property type="match status" value="1"/>
</dbReference>
<dbReference type="InterPro" id="IPR015797">
    <property type="entry name" value="NUDIX_hydrolase-like_dom_sf"/>
</dbReference>
<dbReference type="GO" id="GO:0006754">
    <property type="term" value="P:ATP biosynthetic process"/>
    <property type="evidence" value="ECO:0007669"/>
    <property type="project" value="TreeGrafter"/>
</dbReference>
<feature type="compositionally biased region" description="Polar residues" evidence="2">
    <location>
        <begin position="223"/>
        <end position="232"/>
    </location>
</feature>
<protein>
    <recommendedName>
        <fullName evidence="3">Nudix hydrolase domain-containing protein</fullName>
    </recommendedName>
</protein>
<dbReference type="GO" id="GO:0004081">
    <property type="term" value="F:bis(5'-nucleosyl)-tetraphosphatase (asymmetrical) activity"/>
    <property type="evidence" value="ECO:0007669"/>
    <property type="project" value="TreeGrafter"/>
</dbReference>
<dbReference type="PROSITE" id="PS51462">
    <property type="entry name" value="NUDIX"/>
    <property type="match status" value="1"/>
</dbReference>
<sequence>MTAPDSHVPQIASQRAPPRPRVRPPPLTKYSTPGVEDCAWSSLDFMLGAGMVIIQQHTHKIVVVFETREGYWFFPRGRKDIGESLEKAALREAYEESGYRAQFLPLMNPTRQPPVPGASEQSMILNTEPIYMTITASQPSRTRAGQLRDLGREYLTTWYVGQIPEDAVAETGTGMPDEQNYQSHLLSFEEAFEKVWGSERRALRYAWQVYCWTYQHFHPQDATQQSSQSEATDQIPFESLEVSEPAI</sequence>
<dbReference type="Gene3D" id="3.90.79.10">
    <property type="entry name" value="Nucleoside Triphosphate Pyrophosphohydrolase"/>
    <property type="match status" value="1"/>
</dbReference>
<dbReference type="SUPFAM" id="SSF55811">
    <property type="entry name" value="Nudix"/>
    <property type="match status" value="1"/>
</dbReference>
<proteinExistence type="predicted"/>
<dbReference type="PANTHER" id="PTHR21340:SF0">
    <property type="entry name" value="BIS(5'-NUCLEOSYL)-TETRAPHOSPHATASE [ASYMMETRICAL]"/>
    <property type="match status" value="1"/>
</dbReference>
<evidence type="ECO:0000256" key="1">
    <source>
        <dbReference type="ARBA" id="ARBA00022801"/>
    </source>
</evidence>
<reference evidence="5" key="2">
    <citation type="submission" date="2015-01" db="EMBL/GenBank/DDBJ databases">
        <title>Evolutionary Origins and Diversification of the Mycorrhizal Mutualists.</title>
        <authorList>
            <consortium name="DOE Joint Genome Institute"/>
            <consortium name="Mycorrhizal Genomics Consortium"/>
            <person name="Kohler A."/>
            <person name="Kuo A."/>
            <person name="Nagy L.G."/>
            <person name="Floudas D."/>
            <person name="Copeland A."/>
            <person name="Barry K.W."/>
            <person name="Cichocki N."/>
            <person name="Veneault-Fourrey C."/>
            <person name="LaButti K."/>
            <person name="Lindquist E.A."/>
            <person name="Lipzen A."/>
            <person name="Lundell T."/>
            <person name="Morin E."/>
            <person name="Murat C."/>
            <person name="Riley R."/>
            <person name="Ohm R."/>
            <person name="Sun H."/>
            <person name="Tunlid A."/>
            <person name="Henrissat B."/>
            <person name="Grigoriev I.V."/>
            <person name="Hibbett D.S."/>
            <person name="Martin F."/>
        </authorList>
    </citation>
    <scope>NUCLEOTIDE SEQUENCE [LARGE SCALE GENOMIC DNA]</scope>
    <source>
        <strain evidence="5">h7</strain>
    </source>
</reference>
<dbReference type="Proteomes" id="UP000053424">
    <property type="component" value="Unassembled WGS sequence"/>
</dbReference>
<feature type="region of interest" description="Disordered" evidence="2">
    <location>
        <begin position="223"/>
        <end position="247"/>
    </location>
</feature>
<keyword evidence="5" id="KW-1185">Reference proteome</keyword>
<name>A0A0C3BZ42_HEBCY</name>
<dbReference type="GO" id="GO:0006167">
    <property type="term" value="P:AMP biosynthetic process"/>
    <property type="evidence" value="ECO:0007669"/>
    <property type="project" value="TreeGrafter"/>
</dbReference>
<gene>
    <name evidence="4" type="ORF">M413DRAFT_445070</name>
</gene>
<dbReference type="AlphaFoldDB" id="A0A0C3BZ42"/>
<dbReference type="PROSITE" id="PS00893">
    <property type="entry name" value="NUDIX_BOX"/>
    <property type="match status" value="1"/>
</dbReference>
<dbReference type="OrthoDB" id="276276at2759"/>